<keyword evidence="1" id="KW-0677">Repeat</keyword>
<dbReference type="PANTHER" id="PTHR24189:SF50">
    <property type="entry name" value="ANKYRIN REPEAT AND SOCS BOX PROTEIN 2"/>
    <property type="match status" value="1"/>
</dbReference>
<dbReference type="Proteomes" id="UP000054321">
    <property type="component" value="Unassembled WGS sequence"/>
</dbReference>
<evidence type="ECO:0000256" key="1">
    <source>
        <dbReference type="ARBA" id="ARBA00022737"/>
    </source>
</evidence>
<dbReference type="Gene3D" id="1.25.40.20">
    <property type="entry name" value="Ankyrin repeat-containing domain"/>
    <property type="match status" value="2"/>
</dbReference>
<dbReference type="HOGENOM" id="CLU_042678_0_0_1"/>
<dbReference type="OrthoDB" id="2980193at2759"/>
<dbReference type="PANTHER" id="PTHR24189">
    <property type="entry name" value="MYOTROPHIN"/>
    <property type="match status" value="1"/>
</dbReference>
<dbReference type="InterPro" id="IPR036770">
    <property type="entry name" value="Ankyrin_rpt-contain_sf"/>
</dbReference>
<dbReference type="SMART" id="SM00248">
    <property type="entry name" value="ANK"/>
    <property type="match status" value="5"/>
</dbReference>
<reference evidence="3 4" key="1">
    <citation type="submission" date="2014-04" db="EMBL/GenBank/DDBJ databases">
        <authorList>
            <consortium name="DOE Joint Genome Institute"/>
            <person name="Kuo A."/>
            <person name="Martino E."/>
            <person name="Perotto S."/>
            <person name="Kohler A."/>
            <person name="Nagy L.G."/>
            <person name="Floudas D."/>
            <person name="Copeland A."/>
            <person name="Barry K.W."/>
            <person name="Cichocki N."/>
            <person name="Veneault-Fourrey C."/>
            <person name="LaButti K."/>
            <person name="Lindquist E.A."/>
            <person name="Lipzen A."/>
            <person name="Lundell T."/>
            <person name="Morin E."/>
            <person name="Murat C."/>
            <person name="Sun H."/>
            <person name="Tunlid A."/>
            <person name="Henrissat B."/>
            <person name="Grigoriev I.V."/>
            <person name="Hibbett D.S."/>
            <person name="Martin F."/>
            <person name="Nordberg H.P."/>
            <person name="Cantor M.N."/>
            <person name="Hua S.X."/>
        </authorList>
    </citation>
    <scope>NUCLEOTIDE SEQUENCE [LARGE SCALE GENOMIC DNA]</scope>
    <source>
        <strain evidence="3 4">Zn</strain>
    </source>
</reference>
<dbReference type="EMBL" id="KN832891">
    <property type="protein sequence ID" value="KIM94078.1"/>
    <property type="molecule type" value="Genomic_DNA"/>
</dbReference>
<name>A0A0C3C5A6_OIDMZ</name>
<keyword evidence="4" id="KW-1185">Reference proteome</keyword>
<dbReference type="GO" id="GO:0005634">
    <property type="term" value="C:nucleus"/>
    <property type="evidence" value="ECO:0007669"/>
    <property type="project" value="TreeGrafter"/>
</dbReference>
<organism evidence="3 4">
    <name type="scientific">Oidiodendron maius (strain Zn)</name>
    <dbReference type="NCBI Taxonomy" id="913774"/>
    <lineage>
        <taxon>Eukaryota</taxon>
        <taxon>Fungi</taxon>
        <taxon>Dikarya</taxon>
        <taxon>Ascomycota</taxon>
        <taxon>Pezizomycotina</taxon>
        <taxon>Leotiomycetes</taxon>
        <taxon>Leotiomycetes incertae sedis</taxon>
        <taxon>Myxotrichaceae</taxon>
        <taxon>Oidiodendron</taxon>
    </lineage>
</organism>
<dbReference type="InParanoid" id="A0A0C3C5A6"/>
<reference evidence="4" key="2">
    <citation type="submission" date="2015-01" db="EMBL/GenBank/DDBJ databases">
        <title>Evolutionary Origins and Diversification of the Mycorrhizal Mutualists.</title>
        <authorList>
            <consortium name="DOE Joint Genome Institute"/>
            <consortium name="Mycorrhizal Genomics Consortium"/>
            <person name="Kohler A."/>
            <person name="Kuo A."/>
            <person name="Nagy L.G."/>
            <person name="Floudas D."/>
            <person name="Copeland A."/>
            <person name="Barry K.W."/>
            <person name="Cichocki N."/>
            <person name="Veneault-Fourrey C."/>
            <person name="LaButti K."/>
            <person name="Lindquist E.A."/>
            <person name="Lipzen A."/>
            <person name="Lundell T."/>
            <person name="Morin E."/>
            <person name="Murat C."/>
            <person name="Riley R."/>
            <person name="Ohm R."/>
            <person name="Sun H."/>
            <person name="Tunlid A."/>
            <person name="Henrissat B."/>
            <person name="Grigoriev I.V."/>
            <person name="Hibbett D.S."/>
            <person name="Martin F."/>
        </authorList>
    </citation>
    <scope>NUCLEOTIDE SEQUENCE [LARGE SCALE GENOMIC DNA]</scope>
    <source>
        <strain evidence="4">Zn</strain>
    </source>
</reference>
<proteinExistence type="predicted"/>
<dbReference type="InterPro" id="IPR002110">
    <property type="entry name" value="Ankyrin_rpt"/>
</dbReference>
<protein>
    <submittedName>
        <fullName evidence="3">Uncharacterized protein</fullName>
    </submittedName>
</protein>
<dbReference type="STRING" id="913774.A0A0C3C5A6"/>
<evidence type="ECO:0000256" key="2">
    <source>
        <dbReference type="ARBA" id="ARBA00023043"/>
    </source>
</evidence>
<dbReference type="GO" id="GO:2000812">
    <property type="term" value="P:regulation of barbed-end actin filament capping"/>
    <property type="evidence" value="ECO:0007669"/>
    <property type="project" value="TreeGrafter"/>
</dbReference>
<accession>A0A0C3C5A6</accession>
<dbReference type="AlphaFoldDB" id="A0A0C3C5A6"/>
<gene>
    <name evidence="3" type="ORF">OIDMADRAFT_60915</name>
</gene>
<sequence>MAADLSTYILTEDDLSYWESEDPPEIRATRNPDPRVLIALLDNAPATSRRTYSANAFIPGHITQRIQTPLLAAIKAQLPDNVRTLLSRGADPNGLSLAAISAYAGDFLRFRDQSGLISAPREEVLKHISTPQACPITVSEIEARNNTICHFWSGSDCVPLDHYKGGDGITALEEACKHPSTEILEMILSSLPDISFWTSMQADISHPATPSSLSVSNPLLCAIKYGQTHHLRRLLDLGFNPNSMPLACCEQCYSPVMATLMCCDPPNWNAFSLLLAHPATDRNLLTPVTKVHALHIAVAILSSPILKRVLDSGFSLSAVAPTALGHTLLHLACLPLDITHVNIFQESIYNSAHEFRQLSPLRMQNYILFDADEARPQPTDFFAAQAELVHYLLSQSPDPDALLAAQDCHGNTAFHYLAMHRTVNHDLLESLIAVSEKAEDVYYDAQNHWGWVAERLVRHGEVAEVDVSKKFWTTSHTARAVESGAVVPY</sequence>
<dbReference type="InterPro" id="IPR050745">
    <property type="entry name" value="Multifunctional_regulatory"/>
</dbReference>
<keyword evidence="2" id="KW-0040">ANK repeat</keyword>
<dbReference type="SUPFAM" id="SSF48403">
    <property type="entry name" value="Ankyrin repeat"/>
    <property type="match status" value="1"/>
</dbReference>
<evidence type="ECO:0000313" key="3">
    <source>
        <dbReference type="EMBL" id="KIM94078.1"/>
    </source>
</evidence>
<dbReference type="GO" id="GO:0005737">
    <property type="term" value="C:cytoplasm"/>
    <property type="evidence" value="ECO:0007669"/>
    <property type="project" value="TreeGrafter"/>
</dbReference>
<evidence type="ECO:0000313" key="4">
    <source>
        <dbReference type="Proteomes" id="UP000054321"/>
    </source>
</evidence>